<sequence>MNARSIMPRSTIDINIESTTTTRSTAVGRRSALRTSKPKPPFEFLVYSLQSSRNL</sequence>
<protein>
    <submittedName>
        <fullName evidence="1">Uncharacterized protein</fullName>
    </submittedName>
</protein>
<gene>
    <name evidence="1" type="ORF">HPBE_LOCUS3403</name>
</gene>
<evidence type="ECO:0000313" key="1">
    <source>
        <dbReference type="EMBL" id="VDO34486.1"/>
    </source>
</evidence>
<name>A0A3P7UIJ4_HELPZ</name>
<proteinExistence type="predicted"/>
<dbReference type="EMBL" id="UZAH01008617">
    <property type="protein sequence ID" value="VDO34486.1"/>
    <property type="molecule type" value="Genomic_DNA"/>
</dbReference>
<organism evidence="1">
    <name type="scientific">Heligmosomoides polygyrus</name>
    <name type="common">Parasitic roundworm</name>
    <dbReference type="NCBI Taxonomy" id="6339"/>
    <lineage>
        <taxon>Eukaryota</taxon>
        <taxon>Metazoa</taxon>
        <taxon>Ecdysozoa</taxon>
        <taxon>Nematoda</taxon>
        <taxon>Chromadorea</taxon>
        <taxon>Rhabditida</taxon>
        <taxon>Rhabditina</taxon>
        <taxon>Rhabditomorpha</taxon>
        <taxon>Strongyloidea</taxon>
        <taxon>Heligmosomidae</taxon>
        <taxon>Heligmosomoides</taxon>
    </lineage>
</organism>
<accession>A0A3P7UIJ4</accession>
<dbReference type="AlphaFoldDB" id="A0A3P7UIJ4"/>
<reference evidence="1" key="1">
    <citation type="submission" date="2018-11" db="EMBL/GenBank/DDBJ databases">
        <authorList>
            <consortium name="Pathogen Informatics"/>
        </authorList>
    </citation>
    <scope>NUCLEOTIDE SEQUENCE [LARGE SCALE GENOMIC DNA]</scope>
</reference>